<keyword evidence="2" id="KW-0732">Signal</keyword>
<comment type="caution">
    <text evidence="3">The sequence shown here is derived from an EMBL/GenBank/DDBJ whole genome shotgun (WGS) entry which is preliminary data.</text>
</comment>
<feature type="chain" id="PRO_5047247602" description="Circumsporozoite protein" evidence="2">
    <location>
        <begin position="18"/>
        <end position="430"/>
    </location>
</feature>
<proteinExistence type="predicted"/>
<evidence type="ECO:0000313" key="3">
    <source>
        <dbReference type="EMBL" id="KAL1798328.1"/>
    </source>
</evidence>
<dbReference type="Proteomes" id="UP001578633">
    <property type="component" value="Chromosome 2"/>
</dbReference>
<evidence type="ECO:0000313" key="4">
    <source>
        <dbReference type="Proteomes" id="UP001578633"/>
    </source>
</evidence>
<reference evidence="3 4" key="1">
    <citation type="submission" date="2024-09" db="EMBL/GenBank/DDBJ databases">
        <title>T2T genomes of carrot and Alternaria dauci and their utility for understanding host-pathogen interaction during carrot leaf blight disease.</title>
        <authorList>
            <person name="Liu W."/>
            <person name="Xu S."/>
            <person name="Ou C."/>
            <person name="Liu X."/>
            <person name="Zhuang F."/>
            <person name="Deng X.W."/>
        </authorList>
    </citation>
    <scope>NUCLEOTIDE SEQUENCE [LARGE SCALE GENOMIC DNA]</scope>
    <source>
        <strain evidence="3 4">A2016</strain>
    </source>
</reference>
<feature type="compositionally biased region" description="Low complexity" evidence="1">
    <location>
        <begin position="179"/>
        <end position="303"/>
    </location>
</feature>
<evidence type="ECO:0000256" key="1">
    <source>
        <dbReference type="SAM" id="MobiDB-lite"/>
    </source>
</evidence>
<dbReference type="EMBL" id="JBHGVX010000002">
    <property type="protein sequence ID" value="KAL1798328.1"/>
    <property type="molecule type" value="Genomic_DNA"/>
</dbReference>
<keyword evidence="4" id="KW-1185">Reference proteome</keyword>
<feature type="region of interest" description="Disordered" evidence="1">
    <location>
        <begin position="172"/>
        <end position="303"/>
    </location>
</feature>
<feature type="signal peptide" evidence="2">
    <location>
        <begin position="1"/>
        <end position="17"/>
    </location>
</feature>
<gene>
    <name evidence="3" type="ORF">ACET3X_002365</name>
</gene>
<name>A0ABR3UQJ3_9PLEO</name>
<dbReference type="RefSeq" id="XP_069308912.1">
    <property type="nucleotide sequence ID" value="XM_069449100.1"/>
</dbReference>
<dbReference type="GeneID" id="96082687"/>
<evidence type="ECO:0008006" key="5">
    <source>
        <dbReference type="Google" id="ProtNLM"/>
    </source>
</evidence>
<sequence>MVSKTFMIAAMIAYVQARFGQEQIPIDAISSVQGGDAGAAATIAGAAISDLLGAANSCDKLVRADQIFTELGGGADALAAAIGMVTAEKNTNPFAGGNAQNVCGDASLPVTPELRGITPLIDPDVDVNGDAAALSQSSAASPLAADGLSVFDLMDQAGLGDLVVSQASAGGAAAGGAAGDADQGGNQAAAGNNNADNSADDNAANNGNANNNQQQQDAAAGNSTADAGNNNANNDNQNSNACNNNNVNNQNGNQNGNQNNNDNNSNNQQNGNNNNQNDDQQDAAAGNDNNNADADAGADAGNAAGAGGEDFGLCTPTITFQGGENGRPADEFTFQIADPLARGGQGEALNPDIITNALCNQLTNVCEANDAAVATCESAAAAVQGGERNKALADQFNSLVGFAGAVTNPDGGPEDVAAAKARKMRRGLRM</sequence>
<evidence type="ECO:0000256" key="2">
    <source>
        <dbReference type="SAM" id="SignalP"/>
    </source>
</evidence>
<accession>A0ABR3UQJ3</accession>
<protein>
    <recommendedName>
        <fullName evidence="5">Circumsporozoite protein</fullName>
    </recommendedName>
</protein>
<organism evidence="3 4">
    <name type="scientific">Alternaria dauci</name>
    <dbReference type="NCBI Taxonomy" id="48095"/>
    <lineage>
        <taxon>Eukaryota</taxon>
        <taxon>Fungi</taxon>
        <taxon>Dikarya</taxon>
        <taxon>Ascomycota</taxon>
        <taxon>Pezizomycotina</taxon>
        <taxon>Dothideomycetes</taxon>
        <taxon>Pleosporomycetidae</taxon>
        <taxon>Pleosporales</taxon>
        <taxon>Pleosporineae</taxon>
        <taxon>Pleosporaceae</taxon>
        <taxon>Alternaria</taxon>
        <taxon>Alternaria sect. Porri</taxon>
    </lineage>
</organism>